<dbReference type="EMBL" id="DYDO01000004">
    <property type="protein sequence ID" value="DBA26268.1"/>
    <property type="molecule type" value="Genomic_DNA"/>
</dbReference>
<dbReference type="Proteomes" id="UP001181693">
    <property type="component" value="Unassembled WGS sequence"/>
</dbReference>
<keyword evidence="2" id="KW-1185">Reference proteome</keyword>
<evidence type="ECO:0000313" key="1">
    <source>
        <dbReference type="EMBL" id="DBA26268.1"/>
    </source>
</evidence>
<evidence type="ECO:0000313" key="2">
    <source>
        <dbReference type="Proteomes" id="UP001181693"/>
    </source>
</evidence>
<comment type="caution">
    <text evidence="1">The sequence shown here is derived from an EMBL/GenBank/DDBJ whole genome shotgun (WGS) entry which is preliminary data.</text>
</comment>
<dbReference type="AlphaFoldDB" id="A0AAV3AM88"/>
<sequence>MCNVLHGKGPVTVILVHTPLSYYTTPLPSILPAYTLAIKISINTLPICSPLSRRGTRKASSYWLHTVSACLNETDMNMKQKLWTAIY</sequence>
<name>A0AAV3AM88_PYXAD</name>
<proteinExistence type="predicted"/>
<reference evidence="1" key="1">
    <citation type="thesis" date="2020" institute="ProQuest LLC" country="789 East Eisenhower Parkway, Ann Arbor, MI, USA">
        <title>Comparative Genomics and Chromosome Evolution.</title>
        <authorList>
            <person name="Mudd A.B."/>
        </authorList>
    </citation>
    <scope>NUCLEOTIDE SEQUENCE</scope>
    <source>
        <strain evidence="1">1538</strain>
        <tissue evidence="1">Blood</tissue>
    </source>
</reference>
<accession>A0AAV3AM88</accession>
<organism evidence="1 2">
    <name type="scientific">Pyxicephalus adspersus</name>
    <name type="common">African bullfrog</name>
    <dbReference type="NCBI Taxonomy" id="30357"/>
    <lineage>
        <taxon>Eukaryota</taxon>
        <taxon>Metazoa</taxon>
        <taxon>Chordata</taxon>
        <taxon>Craniata</taxon>
        <taxon>Vertebrata</taxon>
        <taxon>Euteleostomi</taxon>
        <taxon>Amphibia</taxon>
        <taxon>Batrachia</taxon>
        <taxon>Anura</taxon>
        <taxon>Neobatrachia</taxon>
        <taxon>Ranoidea</taxon>
        <taxon>Pyxicephalidae</taxon>
        <taxon>Pyxicephalinae</taxon>
        <taxon>Pyxicephalus</taxon>
    </lineage>
</organism>
<gene>
    <name evidence="1" type="ORF">GDO54_010551</name>
</gene>
<protein>
    <submittedName>
        <fullName evidence="1">Uncharacterized protein</fullName>
    </submittedName>
</protein>